<keyword evidence="2" id="KW-1185">Reference proteome</keyword>
<dbReference type="OrthoDB" id="482635at2"/>
<dbReference type="AlphaFoldDB" id="Q7VBU3"/>
<proteinExistence type="predicted"/>
<dbReference type="HOGENOM" id="CLU_1015378_0_0_3"/>
<evidence type="ECO:0000313" key="2">
    <source>
        <dbReference type="Proteomes" id="UP000001420"/>
    </source>
</evidence>
<dbReference type="EnsemblBacteria" id="AAQ00044">
    <property type="protein sequence ID" value="AAQ00044"/>
    <property type="gene ID" value="Pro_0999"/>
</dbReference>
<dbReference type="EMBL" id="AE017126">
    <property type="protein sequence ID" value="AAQ00044.1"/>
    <property type="molecule type" value="Genomic_DNA"/>
</dbReference>
<organism evidence="1 2">
    <name type="scientific">Prochlorococcus marinus (strain SARG / CCMP1375 / SS120)</name>
    <dbReference type="NCBI Taxonomy" id="167539"/>
    <lineage>
        <taxon>Bacteria</taxon>
        <taxon>Bacillati</taxon>
        <taxon>Cyanobacteriota</taxon>
        <taxon>Cyanophyceae</taxon>
        <taxon>Synechococcales</taxon>
        <taxon>Prochlorococcaceae</taxon>
        <taxon>Prochlorococcus</taxon>
    </lineage>
</organism>
<sequence length="236" mass="27515">MQINSELCHVDDEKIIVRITALENQIQLGSALGQGSNVHEAEESAIQQLLTRLKEYQKIQSSINSNEAEKSLSVQNSYTKEIEFRKSTKEDSKSIKSDNYLDIVDDKKVPNDWSEEISKIDIEIERLGWNKEDENEFMKITIGQSNRNRIKSYEDILFFIELLQKMKKGEDMKNININYLKEKLISESNDILRSLNWSNETAREYFVDKFKVNSRSELGIYELLKFVSMLGKELKS</sequence>
<dbReference type="eggNOG" id="ENOG5033UDW">
    <property type="taxonomic scope" value="Bacteria"/>
</dbReference>
<dbReference type="Proteomes" id="UP000001420">
    <property type="component" value="Chromosome"/>
</dbReference>
<evidence type="ECO:0000313" key="1">
    <source>
        <dbReference type="EMBL" id="AAQ00044.1"/>
    </source>
</evidence>
<dbReference type="PATRIC" id="fig|167539.5.peg.1049"/>
<dbReference type="RefSeq" id="WP_011125151.1">
    <property type="nucleotide sequence ID" value="NC_005042.1"/>
</dbReference>
<name>Q7VBU3_PROMA</name>
<dbReference type="STRING" id="167539.Pro_0999"/>
<gene>
    <name evidence="1" type="ordered locus">Pro_0999</name>
</gene>
<dbReference type="KEGG" id="pma:Pro_0999"/>
<accession>Q7VBU3</accession>
<protein>
    <submittedName>
        <fullName evidence="1">Uncharacterized protein</fullName>
    </submittedName>
</protein>
<reference evidence="1 2" key="1">
    <citation type="journal article" date="2003" name="Proc. Natl. Acad. Sci. U.S.A.">
        <title>Genome sequence of the cyanobacterium Prochlorococcus marinus SS120, a nearly minimal oxyphototrophic genome.</title>
        <authorList>
            <person name="Dufresne A."/>
            <person name="Salanoubat M."/>
            <person name="Partensky F."/>
            <person name="Artiguenave F."/>
            <person name="Axmann I.M."/>
            <person name="Barbe V."/>
            <person name="Duprat S."/>
            <person name="Galperin M.Y."/>
            <person name="Koonin E.V."/>
            <person name="Le Gall F."/>
            <person name="Makarova K.S."/>
            <person name="Ostrowski M."/>
            <person name="Oztas S."/>
            <person name="Robert C."/>
            <person name="Rogozin I.B."/>
            <person name="Scanlan D.J."/>
            <person name="Tandeau de Marsac N."/>
            <person name="Weissenbach J."/>
            <person name="Wincker P."/>
            <person name="Wolf Y.I."/>
            <person name="Hess W.R."/>
        </authorList>
    </citation>
    <scope>NUCLEOTIDE SEQUENCE [LARGE SCALE GENOMIC DNA]</scope>
    <source>
        <strain evidence="2">SARG / CCMP1375 / SS120</strain>
    </source>
</reference>